<reference evidence="3 5" key="2">
    <citation type="submission" date="2018-06" db="EMBL/GenBank/DDBJ databases">
        <authorList>
            <consortium name="Pathogen Informatics"/>
            <person name="Doyle S."/>
        </authorList>
    </citation>
    <scope>NUCLEOTIDE SEQUENCE [LARGE SCALE GENOMIC DNA]</scope>
    <source>
        <strain evidence="3 5">NCTC11460</strain>
    </source>
</reference>
<proteinExistence type="predicted"/>
<dbReference type="PANTHER" id="PTHR37806:SF1">
    <property type="entry name" value="PEPTIDASE C39-LIKE DOMAIN-CONTAINING PROTEIN"/>
    <property type="match status" value="1"/>
</dbReference>
<accession>A0A135YSH9</accession>
<protein>
    <submittedName>
        <fullName evidence="3">Uncharacterized protein conserved in bacteria</fullName>
    </submittedName>
</protein>
<dbReference type="RefSeq" id="WP_002846646.1">
    <property type="nucleotide sequence ID" value="NZ_CAMPYD010000004.1"/>
</dbReference>
<dbReference type="EMBL" id="UGTB01000004">
    <property type="protein sequence ID" value="SUB61680.1"/>
    <property type="molecule type" value="Genomic_DNA"/>
</dbReference>
<dbReference type="eggNOG" id="COG4990">
    <property type="taxonomic scope" value="Bacteria"/>
</dbReference>
<gene>
    <name evidence="2" type="ORF">HMPREF3195_01082</name>
    <name evidence="3" type="ORF">NCTC11460_01625</name>
</gene>
<dbReference type="PANTHER" id="PTHR37806">
    <property type="entry name" value="LMO0724 PROTEIN"/>
    <property type="match status" value="1"/>
</dbReference>
<evidence type="ECO:0000313" key="2">
    <source>
        <dbReference type="EMBL" id="KXI12320.1"/>
    </source>
</evidence>
<dbReference type="EMBL" id="LSQZ01000053">
    <property type="protein sequence ID" value="KXI12320.1"/>
    <property type="molecule type" value="Genomic_DNA"/>
</dbReference>
<organism evidence="2 4">
    <name type="scientific">Peptostreptococcus anaerobius</name>
    <dbReference type="NCBI Taxonomy" id="1261"/>
    <lineage>
        <taxon>Bacteria</taxon>
        <taxon>Bacillati</taxon>
        <taxon>Bacillota</taxon>
        <taxon>Clostridia</taxon>
        <taxon>Peptostreptococcales</taxon>
        <taxon>Peptostreptococcaceae</taxon>
        <taxon>Peptostreptococcus</taxon>
    </lineage>
</organism>
<reference evidence="2 4" key="1">
    <citation type="submission" date="2016-02" db="EMBL/GenBank/DDBJ databases">
        <authorList>
            <person name="Wen L."/>
            <person name="He K."/>
            <person name="Yang H."/>
        </authorList>
    </citation>
    <scope>NUCLEOTIDE SEQUENCE [LARGE SCALE GENOMIC DNA]</scope>
    <source>
        <strain evidence="2 4">MJR8628A</strain>
    </source>
</reference>
<evidence type="ECO:0000259" key="1">
    <source>
        <dbReference type="Pfam" id="PF13529"/>
    </source>
</evidence>
<dbReference type="Proteomes" id="UP000070326">
    <property type="component" value="Unassembled WGS sequence"/>
</dbReference>
<evidence type="ECO:0000313" key="3">
    <source>
        <dbReference type="EMBL" id="SUB61680.1"/>
    </source>
</evidence>
<dbReference type="InterPro" id="IPR039564">
    <property type="entry name" value="Peptidase_C39-like"/>
</dbReference>
<evidence type="ECO:0000313" key="5">
    <source>
        <dbReference type="Proteomes" id="UP000255101"/>
    </source>
</evidence>
<dbReference type="Proteomes" id="UP000255101">
    <property type="component" value="Unassembled WGS sequence"/>
</dbReference>
<dbReference type="GeneID" id="79842934"/>
<dbReference type="AlphaFoldDB" id="A0A135YSH9"/>
<sequence>MKNVIRIIKLSLLALVIALGFYLGPTRVMEIDLKSQYPNLPNGCEVTSLSMLISHEGINVRPEQLSDNFLKKSGLTNANPDLAYIGNPRSNSRGYYAYARPIVECANSYFESIGARNYALDKTGMNILSLLHSVAISKKPVAVWYTTDGKSPEYSVNSYTDERGERVSFYKNLHCVVVHGLGKGMVYIADPIHGKKTVNFIEFAKIYYQMGQRAIVVK</sequence>
<dbReference type="PATRIC" id="fig|1261.3.peg.1811"/>
<name>A0A135YSH9_9FIRM</name>
<evidence type="ECO:0000313" key="4">
    <source>
        <dbReference type="Proteomes" id="UP000070326"/>
    </source>
</evidence>
<dbReference type="Pfam" id="PF13529">
    <property type="entry name" value="Peptidase_C39_2"/>
    <property type="match status" value="1"/>
</dbReference>
<feature type="domain" description="Peptidase C39-like" evidence="1">
    <location>
        <begin position="30"/>
        <end position="191"/>
    </location>
</feature>
<dbReference type="STRING" id="1261.HMPREF3195_01082"/>
<dbReference type="Gene3D" id="3.90.70.10">
    <property type="entry name" value="Cysteine proteinases"/>
    <property type="match status" value="1"/>
</dbReference>